<keyword evidence="3" id="KW-1185">Reference proteome</keyword>
<feature type="compositionally biased region" description="Polar residues" evidence="1">
    <location>
        <begin position="1"/>
        <end position="17"/>
    </location>
</feature>
<sequence length="179" mass="20275">MRGNSPRTRTTIASRGSQEAPRRGIMIEGLSISLESDPNRGIPFSASVLSAELPQHFKFPKVGESDGIGDPEEQLSRFENATLLHQYPGPIKCRVILTTLVRSAQQWFNLLPARKIAYFQDCFQDSSKNLLHQFACKIADDQRGFLTKLTLRITTHTTQCIRDPIFYRDPRPNSLSRTK</sequence>
<name>A0A2Z7CDS6_9LAMI</name>
<protein>
    <recommendedName>
        <fullName evidence="4">Retrotransposon gag domain-containing protein</fullName>
    </recommendedName>
</protein>
<accession>A0A2Z7CDS6</accession>
<dbReference type="EMBL" id="KQ996492">
    <property type="protein sequence ID" value="KZV44833.1"/>
    <property type="molecule type" value="Genomic_DNA"/>
</dbReference>
<organism evidence="2 3">
    <name type="scientific">Dorcoceras hygrometricum</name>
    <dbReference type="NCBI Taxonomy" id="472368"/>
    <lineage>
        <taxon>Eukaryota</taxon>
        <taxon>Viridiplantae</taxon>
        <taxon>Streptophyta</taxon>
        <taxon>Embryophyta</taxon>
        <taxon>Tracheophyta</taxon>
        <taxon>Spermatophyta</taxon>
        <taxon>Magnoliopsida</taxon>
        <taxon>eudicotyledons</taxon>
        <taxon>Gunneridae</taxon>
        <taxon>Pentapetalae</taxon>
        <taxon>asterids</taxon>
        <taxon>lamiids</taxon>
        <taxon>Lamiales</taxon>
        <taxon>Gesneriaceae</taxon>
        <taxon>Didymocarpoideae</taxon>
        <taxon>Trichosporeae</taxon>
        <taxon>Loxocarpinae</taxon>
        <taxon>Dorcoceras</taxon>
    </lineage>
</organism>
<proteinExistence type="predicted"/>
<feature type="region of interest" description="Disordered" evidence="1">
    <location>
        <begin position="1"/>
        <end position="20"/>
    </location>
</feature>
<evidence type="ECO:0000256" key="1">
    <source>
        <dbReference type="SAM" id="MobiDB-lite"/>
    </source>
</evidence>
<dbReference type="Proteomes" id="UP000250235">
    <property type="component" value="Unassembled WGS sequence"/>
</dbReference>
<evidence type="ECO:0000313" key="3">
    <source>
        <dbReference type="Proteomes" id="UP000250235"/>
    </source>
</evidence>
<dbReference type="AlphaFoldDB" id="A0A2Z7CDS6"/>
<evidence type="ECO:0008006" key="4">
    <source>
        <dbReference type="Google" id="ProtNLM"/>
    </source>
</evidence>
<reference evidence="2 3" key="1">
    <citation type="journal article" date="2015" name="Proc. Natl. Acad. Sci. U.S.A.">
        <title>The resurrection genome of Boea hygrometrica: A blueprint for survival of dehydration.</title>
        <authorList>
            <person name="Xiao L."/>
            <person name="Yang G."/>
            <person name="Zhang L."/>
            <person name="Yang X."/>
            <person name="Zhao S."/>
            <person name="Ji Z."/>
            <person name="Zhou Q."/>
            <person name="Hu M."/>
            <person name="Wang Y."/>
            <person name="Chen M."/>
            <person name="Xu Y."/>
            <person name="Jin H."/>
            <person name="Xiao X."/>
            <person name="Hu G."/>
            <person name="Bao F."/>
            <person name="Hu Y."/>
            <person name="Wan P."/>
            <person name="Li L."/>
            <person name="Deng X."/>
            <person name="Kuang T."/>
            <person name="Xiang C."/>
            <person name="Zhu J.K."/>
            <person name="Oliver M.J."/>
            <person name="He Y."/>
        </authorList>
    </citation>
    <scope>NUCLEOTIDE SEQUENCE [LARGE SCALE GENOMIC DNA]</scope>
    <source>
        <strain evidence="3">cv. XS01</strain>
    </source>
</reference>
<evidence type="ECO:0000313" key="2">
    <source>
        <dbReference type="EMBL" id="KZV44833.1"/>
    </source>
</evidence>
<gene>
    <name evidence="2" type="ORF">F511_32674</name>
</gene>